<keyword evidence="1" id="KW-0175">Coiled coil</keyword>
<feature type="coiled-coil region" evidence="1">
    <location>
        <begin position="45"/>
        <end position="72"/>
    </location>
</feature>
<evidence type="ECO:0000313" key="4">
    <source>
        <dbReference type="Proteomes" id="UP000230869"/>
    </source>
</evidence>
<sequence length="75" mass="8741">MLKNLRKTRGSILLAMLIAVMIIAVLYYGVRFWGAKEKPGQVEKLQEVRQAANEFGQQYNELQKQRQEEMEEQGL</sequence>
<dbReference type="AlphaFoldDB" id="A0A2M6K8R3"/>
<evidence type="ECO:0000256" key="1">
    <source>
        <dbReference type="SAM" id="Coils"/>
    </source>
</evidence>
<evidence type="ECO:0000313" key="3">
    <source>
        <dbReference type="EMBL" id="PIR13024.1"/>
    </source>
</evidence>
<reference evidence="3 4" key="1">
    <citation type="submission" date="2017-09" db="EMBL/GenBank/DDBJ databases">
        <title>Depth-based differentiation of microbial function through sediment-hosted aquifers and enrichment of novel symbionts in the deep terrestrial subsurface.</title>
        <authorList>
            <person name="Probst A.J."/>
            <person name="Ladd B."/>
            <person name="Jarett J.K."/>
            <person name="Geller-Mcgrath D.E."/>
            <person name="Sieber C.M."/>
            <person name="Emerson J.B."/>
            <person name="Anantharaman K."/>
            <person name="Thomas B.C."/>
            <person name="Malmstrom R."/>
            <person name="Stieglmeier M."/>
            <person name="Klingl A."/>
            <person name="Woyke T."/>
            <person name="Ryan C.M."/>
            <person name="Banfield J.F."/>
        </authorList>
    </citation>
    <scope>NUCLEOTIDE SEQUENCE [LARGE SCALE GENOMIC DNA]</scope>
    <source>
        <strain evidence="3">CG11_big_fil_rev_8_21_14_0_20_39_10</strain>
    </source>
</reference>
<keyword evidence="2" id="KW-0472">Membrane</keyword>
<name>A0A2M6K8R3_9BACT</name>
<keyword evidence="2" id="KW-1133">Transmembrane helix</keyword>
<organism evidence="3 4">
    <name type="scientific">Candidatus Falkowbacteria bacterium CG11_big_fil_rev_8_21_14_0_20_39_10</name>
    <dbReference type="NCBI Taxonomy" id="1974570"/>
    <lineage>
        <taxon>Bacteria</taxon>
        <taxon>Candidatus Falkowiibacteriota</taxon>
    </lineage>
</organism>
<proteinExistence type="predicted"/>
<gene>
    <name evidence="3" type="ORF">COV49_03610</name>
</gene>
<protein>
    <submittedName>
        <fullName evidence="3">Uncharacterized protein</fullName>
    </submittedName>
</protein>
<keyword evidence="2" id="KW-0812">Transmembrane</keyword>
<dbReference type="EMBL" id="PCWW01000062">
    <property type="protein sequence ID" value="PIR13024.1"/>
    <property type="molecule type" value="Genomic_DNA"/>
</dbReference>
<evidence type="ECO:0000256" key="2">
    <source>
        <dbReference type="SAM" id="Phobius"/>
    </source>
</evidence>
<accession>A0A2M6K8R3</accession>
<comment type="caution">
    <text evidence="3">The sequence shown here is derived from an EMBL/GenBank/DDBJ whole genome shotgun (WGS) entry which is preliminary data.</text>
</comment>
<feature type="transmembrane region" description="Helical" evidence="2">
    <location>
        <begin position="12"/>
        <end position="30"/>
    </location>
</feature>
<dbReference type="Proteomes" id="UP000230869">
    <property type="component" value="Unassembled WGS sequence"/>
</dbReference>